<keyword evidence="1" id="KW-1185">Reference proteome</keyword>
<evidence type="ECO:0008006" key="3">
    <source>
        <dbReference type="Google" id="ProtNLM"/>
    </source>
</evidence>
<dbReference type="Proteomes" id="UP000675920">
    <property type="component" value="Unplaced"/>
</dbReference>
<organism evidence="1 2">
    <name type="scientific">Derxia gummosa DSM 723</name>
    <dbReference type="NCBI Taxonomy" id="1121388"/>
    <lineage>
        <taxon>Bacteria</taxon>
        <taxon>Pseudomonadati</taxon>
        <taxon>Pseudomonadota</taxon>
        <taxon>Betaproteobacteria</taxon>
        <taxon>Burkholderiales</taxon>
        <taxon>Alcaligenaceae</taxon>
        <taxon>Derxia</taxon>
    </lineage>
</organism>
<dbReference type="OrthoDB" id="334393at2"/>
<proteinExistence type="predicted"/>
<accession>A0A8B6X1Y6</accession>
<name>A0A8B6X1Y6_9BURK</name>
<dbReference type="Gene3D" id="2.30.110.10">
    <property type="entry name" value="Electron Transport, Fmn-binding Protein, Chain A"/>
    <property type="match status" value="1"/>
</dbReference>
<dbReference type="SUPFAM" id="SSF50475">
    <property type="entry name" value="FMN-binding split barrel"/>
    <property type="match status" value="1"/>
</dbReference>
<evidence type="ECO:0000313" key="1">
    <source>
        <dbReference type="Proteomes" id="UP000675920"/>
    </source>
</evidence>
<reference evidence="2" key="1">
    <citation type="submission" date="2025-08" db="UniProtKB">
        <authorList>
            <consortium name="RefSeq"/>
        </authorList>
    </citation>
    <scope>IDENTIFICATION</scope>
</reference>
<dbReference type="AlphaFoldDB" id="A0A8B6X1Y6"/>
<dbReference type="RefSeq" id="WP_028310546.1">
    <property type="nucleotide sequence ID" value="NZ_AXWS01000007.1"/>
</dbReference>
<dbReference type="InterPro" id="IPR012349">
    <property type="entry name" value="Split_barrel_FMN-bd"/>
</dbReference>
<sequence length="159" mass="17083">MAALPPDLKEFLRLGVSIHIGGCDAEGRPAHARCLALRVEPDERLSVLLSGVSGAQVLEAIRQTGLVAGVFCLPTTHRTYQIKGRDAVVAPPRAEDWRHRLAHKHAFATEIAPFGFSFEFTSAWFDAPAESLMTVSWTVTGAWDQTPGPGAGAAVELLP</sequence>
<protein>
    <recommendedName>
        <fullName evidence="3">Pyridoxamine 5'-phosphate oxidase</fullName>
    </recommendedName>
</protein>
<evidence type="ECO:0000313" key="2">
    <source>
        <dbReference type="RefSeq" id="WP_028310546.1"/>
    </source>
</evidence>